<dbReference type="AlphaFoldDB" id="A0A919JHK8"/>
<gene>
    <name evidence="1" type="ORF">Ani05nite_46830</name>
</gene>
<evidence type="ECO:0000313" key="1">
    <source>
        <dbReference type="EMBL" id="GIE51149.1"/>
    </source>
</evidence>
<keyword evidence="2" id="KW-1185">Reference proteome</keyword>
<dbReference type="Proteomes" id="UP000647172">
    <property type="component" value="Unassembled WGS sequence"/>
</dbReference>
<dbReference type="RefSeq" id="WP_203771422.1">
    <property type="nucleotide sequence ID" value="NZ_BAAAYJ010000101.1"/>
</dbReference>
<reference evidence="1" key="1">
    <citation type="submission" date="2021-01" db="EMBL/GenBank/DDBJ databases">
        <title>Whole genome shotgun sequence of Actinoplanes nipponensis NBRC 14063.</title>
        <authorList>
            <person name="Komaki H."/>
            <person name="Tamura T."/>
        </authorList>
    </citation>
    <scope>NUCLEOTIDE SEQUENCE</scope>
    <source>
        <strain evidence="1">NBRC 14063</strain>
    </source>
</reference>
<protein>
    <submittedName>
        <fullName evidence="1">Uncharacterized protein</fullName>
    </submittedName>
</protein>
<proteinExistence type="predicted"/>
<organism evidence="1 2">
    <name type="scientific">Actinoplanes nipponensis</name>
    <dbReference type="NCBI Taxonomy" id="135950"/>
    <lineage>
        <taxon>Bacteria</taxon>
        <taxon>Bacillati</taxon>
        <taxon>Actinomycetota</taxon>
        <taxon>Actinomycetes</taxon>
        <taxon>Micromonosporales</taxon>
        <taxon>Micromonosporaceae</taxon>
        <taxon>Actinoplanes</taxon>
    </lineage>
</organism>
<evidence type="ECO:0000313" key="2">
    <source>
        <dbReference type="Proteomes" id="UP000647172"/>
    </source>
</evidence>
<name>A0A919JHK8_9ACTN</name>
<accession>A0A919JHK8</accession>
<comment type="caution">
    <text evidence="1">The sequence shown here is derived from an EMBL/GenBank/DDBJ whole genome shotgun (WGS) entry which is preliminary data.</text>
</comment>
<sequence length="60" mass="7088">MFQLTDAQFHLDLHRQRAGEWQRSAAADHLAHQAVAGRHRARRWRWPTRRPRPVRVPAAS</sequence>
<dbReference type="EMBL" id="BOMQ01000054">
    <property type="protein sequence ID" value="GIE51149.1"/>
    <property type="molecule type" value="Genomic_DNA"/>
</dbReference>